<keyword evidence="2" id="KW-0238">DNA-binding</keyword>
<accession>A0A1M5HXB4</accession>
<keyword evidence="4" id="KW-0812">Transmembrane</keyword>
<feature type="domain" description="HTH araC/xylS-type" evidence="5">
    <location>
        <begin position="276"/>
        <end position="384"/>
    </location>
</feature>
<dbReference type="PROSITE" id="PS00041">
    <property type="entry name" value="HTH_ARAC_FAMILY_1"/>
    <property type="match status" value="1"/>
</dbReference>
<dbReference type="PROSITE" id="PS01124">
    <property type="entry name" value="HTH_ARAC_FAMILY_2"/>
    <property type="match status" value="1"/>
</dbReference>
<name>A0A1M5HXB4_9FLAO</name>
<dbReference type="Pfam" id="PF12833">
    <property type="entry name" value="HTH_18"/>
    <property type="match status" value="1"/>
</dbReference>
<feature type="transmembrane region" description="Helical" evidence="4">
    <location>
        <begin position="228"/>
        <end position="245"/>
    </location>
</feature>
<evidence type="ECO:0000256" key="2">
    <source>
        <dbReference type="ARBA" id="ARBA00023125"/>
    </source>
</evidence>
<protein>
    <submittedName>
        <fullName evidence="6">Helix-turn-helix domain-containing protein</fullName>
    </submittedName>
</protein>
<keyword evidence="3" id="KW-0804">Transcription</keyword>
<dbReference type="EMBL" id="FQWL01000001">
    <property type="protein sequence ID" value="SHG20626.1"/>
    <property type="molecule type" value="Genomic_DNA"/>
</dbReference>
<dbReference type="Proteomes" id="UP000184532">
    <property type="component" value="Unassembled WGS sequence"/>
</dbReference>
<dbReference type="RefSeq" id="WP_073176122.1">
    <property type="nucleotide sequence ID" value="NZ_FQWL01000001.1"/>
</dbReference>
<dbReference type="AlphaFoldDB" id="A0A1M5HXB4"/>
<feature type="transmembrane region" description="Helical" evidence="4">
    <location>
        <begin position="40"/>
        <end position="58"/>
    </location>
</feature>
<reference evidence="7" key="1">
    <citation type="submission" date="2016-11" db="EMBL/GenBank/DDBJ databases">
        <authorList>
            <person name="Varghese N."/>
            <person name="Submissions S."/>
        </authorList>
    </citation>
    <scope>NUCLEOTIDE SEQUENCE [LARGE SCALE GENOMIC DNA]</scope>
    <source>
        <strain evidence="7">DSM 22638</strain>
    </source>
</reference>
<feature type="transmembrane region" description="Helical" evidence="4">
    <location>
        <begin position="64"/>
        <end position="89"/>
    </location>
</feature>
<dbReference type="PANTHER" id="PTHR43280">
    <property type="entry name" value="ARAC-FAMILY TRANSCRIPTIONAL REGULATOR"/>
    <property type="match status" value="1"/>
</dbReference>
<evidence type="ECO:0000256" key="1">
    <source>
        <dbReference type="ARBA" id="ARBA00023015"/>
    </source>
</evidence>
<evidence type="ECO:0000256" key="3">
    <source>
        <dbReference type="ARBA" id="ARBA00023163"/>
    </source>
</evidence>
<dbReference type="PANTHER" id="PTHR43280:SF29">
    <property type="entry name" value="ARAC-FAMILY TRANSCRIPTIONAL REGULATOR"/>
    <property type="match status" value="1"/>
</dbReference>
<evidence type="ECO:0000259" key="5">
    <source>
        <dbReference type="PROSITE" id="PS01124"/>
    </source>
</evidence>
<dbReference type="InterPro" id="IPR020449">
    <property type="entry name" value="Tscrpt_reg_AraC-type_HTH"/>
</dbReference>
<evidence type="ECO:0000313" key="6">
    <source>
        <dbReference type="EMBL" id="SHG20626.1"/>
    </source>
</evidence>
<dbReference type="InterPro" id="IPR018062">
    <property type="entry name" value="HTH_AraC-typ_CS"/>
</dbReference>
<keyword evidence="4" id="KW-1133">Transmembrane helix</keyword>
<keyword evidence="4" id="KW-0472">Membrane</keyword>
<dbReference type="SMART" id="SM00342">
    <property type="entry name" value="HTH_ARAC"/>
    <property type="match status" value="1"/>
</dbReference>
<proteinExistence type="predicted"/>
<dbReference type="GO" id="GO:0043565">
    <property type="term" value="F:sequence-specific DNA binding"/>
    <property type="evidence" value="ECO:0007669"/>
    <property type="project" value="InterPro"/>
</dbReference>
<dbReference type="SUPFAM" id="SSF46689">
    <property type="entry name" value="Homeodomain-like"/>
    <property type="match status" value="1"/>
</dbReference>
<sequence>MEIPIHIDFIALVILLGVFLGLFVSYFIIKKSLRNNLPNLFMGLFILAISLTMLEGWLNYTGYIFKFLWLSNFAEPLNFLMAGLLYLFIDSQLDGHGKKYYWVHFIPSLFWFGICMFYFLQPDAVKFNDSLEVMDMDYPRLDENQTFSDDPLGVRNYTNLLTGIYFVVYIILGSRKLLLKTKSSGESIFVTKNKTLKAIRNISLHIIIVTIIFILVKNTFHDDVGDHFIYLYVSFMIFMTAIQIMNQSTYYNEVSSFLEVPSLKYIKSSLEESEKNTILENILSQMENEKYFKSSTASLSGLAKAIHETPHHVSQVINEKIGKSFFELLATYRVKEAQAILKTDLGKKLTIEEVAERVGYNSKSAFNSAFKKITSKTPSAFRNS</sequence>
<feature type="transmembrane region" description="Helical" evidence="4">
    <location>
        <begin position="198"/>
        <end position="216"/>
    </location>
</feature>
<evidence type="ECO:0000256" key="4">
    <source>
        <dbReference type="SAM" id="Phobius"/>
    </source>
</evidence>
<dbReference type="Gene3D" id="1.10.10.60">
    <property type="entry name" value="Homeodomain-like"/>
    <property type="match status" value="2"/>
</dbReference>
<dbReference type="PRINTS" id="PR00032">
    <property type="entry name" value="HTHARAC"/>
</dbReference>
<keyword evidence="7" id="KW-1185">Reference proteome</keyword>
<feature type="transmembrane region" description="Helical" evidence="4">
    <location>
        <begin position="6"/>
        <end position="28"/>
    </location>
</feature>
<dbReference type="STRING" id="570519.SAMN04488116_0274"/>
<feature type="transmembrane region" description="Helical" evidence="4">
    <location>
        <begin position="157"/>
        <end position="178"/>
    </location>
</feature>
<feature type="transmembrane region" description="Helical" evidence="4">
    <location>
        <begin position="101"/>
        <end position="120"/>
    </location>
</feature>
<keyword evidence="1" id="KW-0805">Transcription regulation</keyword>
<organism evidence="6 7">
    <name type="scientific">Flagellimonas flava</name>
    <dbReference type="NCBI Taxonomy" id="570519"/>
    <lineage>
        <taxon>Bacteria</taxon>
        <taxon>Pseudomonadati</taxon>
        <taxon>Bacteroidota</taxon>
        <taxon>Flavobacteriia</taxon>
        <taxon>Flavobacteriales</taxon>
        <taxon>Flavobacteriaceae</taxon>
        <taxon>Flagellimonas</taxon>
    </lineage>
</organism>
<dbReference type="InterPro" id="IPR018060">
    <property type="entry name" value="HTH_AraC"/>
</dbReference>
<evidence type="ECO:0000313" key="7">
    <source>
        <dbReference type="Proteomes" id="UP000184532"/>
    </source>
</evidence>
<dbReference type="GO" id="GO:0003700">
    <property type="term" value="F:DNA-binding transcription factor activity"/>
    <property type="evidence" value="ECO:0007669"/>
    <property type="project" value="InterPro"/>
</dbReference>
<gene>
    <name evidence="6" type="ORF">SAMN04488116_0274</name>
</gene>
<dbReference type="InterPro" id="IPR009057">
    <property type="entry name" value="Homeodomain-like_sf"/>
</dbReference>
<dbReference type="OrthoDB" id="5492415at2"/>